<dbReference type="AlphaFoldDB" id="A0A7S8RH04"/>
<dbReference type="GO" id="GO:0003700">
    <property type="term" value="F:DNA-binding transcription factor activity"/>
    <property type="evidence" value="ECO:0007669"/>
    <property type="project" value="TreeGrafter"/>
</dbReference>
<dbReference type="Gene3D" id="1.10.260.40">
    <property type="entry name" value="lambda repressor-like DNA-binding domains"/>
    <property type="match status" value="1"/>
</dbReference>
<keyword evidence="4" id="KW-1185">Reference proteome</keyword>
<dbReference type="SMART" id="SM00530">
    <property type="entry name" value="HTH_XRE"/>
    <property type="match status" value="1"/>
</dbReference>
<evidence type="ECO:0000313" key="4">
    <source>
        <dbReference type="Proteomes" id="UP000594480"/>
    </source>
</evidence>
<dbReference type="InterPro" id="IPR050807">
    <property type="entry name" value="TransReg_Diox_bact_type"/>
</dbReference>
<dbReference type="Proteomes" id="UP000594480">
    <property type="component" value="Chromosome"/>
</dbReference>
<dbReference type="GO" id="GO:0003677">
    <property type="term" value="F:DNA binding"/>
    <property type="evidence" value="ECO:0007669"/>
    <property type="project" value="UniProtKB-KW"/>
</dbReference>
<dbReference type="PANTHER" id="PTHR46797:SF1">
    <property type="entry name" value="METHYLPHOSPHONATE SYNTHASE"/>
    <property type="match status" value="1"/>
</dbReference>
<dbReference type="RefSeq" id="WP_195691993.1">
    <property type="nucleotide sequence ID" value="NZ_CP064760.1"/>
</dbReference>
<proteinExistence type="predicted"/>
<organism evidence="3 4">
    <name type="scientific">Microbacterium schleiferi</name>
    <dbReference type="NCBI Taxonomy" id="69362"/>
    <lineage>
        <taxon>Bacteria</taxon>
        <taxon>Bacillati</taxon>
        <taxon>Actinomycetota</taxon>
        <taxon>Actinomycetes</taxon>
        <taxon>Micrococcales</taxon>
        <taxon>Microbacteriaceae</taxon>
        <taxon>Microbacterium</taxon>
    </lineage>
</organism>
<accession>A0A7S8RH04</accession>
<gene>
    <name evidence="3" type="ORF">IT882_11650</name>
</gene>
<evidence type="ECO:0000256" key="1">
    <source>
        <dbReference type="ARBA" id="ARBA00023125"/>
    </source>
</evidence>
<dbReference type="Pfam" id="PF13560">
    <property type="entry name" value="HTH_31"/>
    <property type="match status" value="1"/>
</dbReference>
<dbReference type="EMBL" id="CP064760">
    <property type="protein sequence ID" value="QPE03902.1"/>
    <property type="molecule type" value="Genomic_DNA"/>
</dbReference>
<sequence>MTQPGARLHLVPQASPQKAARRESLWRHVLGGRLRSLRHERGETLTETARRAGVSVQYLSEVERGVKEPSSEVIAAVADALEVTLLDLTLGVAADLRTAKVSAPPSATCSAALALAA</sequence>
<protein>
    <submittedName>
        <fullName evidence="3">Helix-turn-helix transcriptional regulator</fullName>
    </submittedName>
</protein>
<dbReference type="GO" id="GO:0005829">
    <property type="term" value="C:cytosol"/>
    <property type="evidence" value="ECO:0007669"/>
    <property type="project" value="TreeGrafter"/>
</dbReference>
<dbReference type="KEGG" id="msf:IT882_11650"/>
<dbReference type="PROSITE" id="PS50943">
    <property type="entry name" value="HTH_CROC1"/>
    <property type="match status" value="1"/>
</dbReference>
<dbReference type="CDD" id="cd00093">
    <property type="entry name" value="HTH_XRE"/>
    <property type="match status" value="1"/>
</dbReference>
<dbReference type="SUPFAM" id="SSF47413">
    <property type="entry name" value="lambda repressor-like DNA-binding domains"/>
    <property type="match status" value="1"/>
</dbReference>
<evidence type="ECO:0000259" key="2">
    <source>
        <dbReference type="PROSITE" id="PS50943"/>
    </source>
</evidence>
<dbReference type="InterPro" id="IPR010982">
    <property type="entry name" value="Lambda_DNA-bd_dom_sf"/>
</dbReference>
<feature type="domain" description="HTH cro/C1-type" evidence="2">
    <location>
        <begin position="34"/>
        <end position="88"/>
    </location>
</feature>
<evidence type="ECO:0000313" key="3">
    <source>
        <dbReference type="EMBL" id="QPE03902.1"/>
    </source>
</evidence>
<dbReference type="InterPro" id="IPR001387">
    <property type="entry name" value="Cro/C1-type_HTH"/>
</dbReference>
<reference evidence="3 4" key="1">
    <citation type="submission" date="2020-11" db="EMBL/GenBank/DDBJ databases">
        <title>Amino acid is mineralized and recycled by bacteria in oceanic microbiome.</title>
        <authorList>
            <person name="Zheng L.Y."/>
        </authorList>
    </citation>
    <scope>NUCLEOTIDE SEQUENCE [LARGE SCALE GENOMIC DNA]</scope>
    <source>
        <strain evidence="3 4">A32-1</strain>
    </source>
</reference>
<dbReference type="PANTHER" id="PTHR46797">
    <property type="entry name" value="HTH-TYPE TRANSCRIPTIONAL REGULATOR"/>
    <property type="match status" value="1"/>
</dbReference>
<keyword evidence="1" id="KW-0238">DNA-binding</keyword>
<name>A0A7S8RH04_9MICO</name>